<feature type="non-terminal residue" evidence="2">
    <location>
        <position position="1"/>
    </location>
</feature>
<feature type="region of interest" description="Disordered" evidence="1">
    <location>
        <begin position="304"/>
        <end position="341"/>
    </location>
</feature>
<sequence>ADHLSLVRRRAGAAVRDRQHQDRPPGPPLHHRAFRALRPGRGPWLQLRAAVLLPRRPQDQHDGAGSRHSGAGDHHQGQRHGGGGRRGFLPGARPSQGGVRGQRPVHRHPGALHHQPAHRHGLDGPRRDPVQARRDQHPAVAGGGSRHGGLGRQDHPGRTQGHPPARRHRQRHDPPDEGGTREARRHPRERGHARVRDPPRRGREGGADPPVRRPQGSRLPRRRSPRARGGGGGVRDQVGQRRHRRRQHPGDQLLHRAEICRSRRQVRGLAQRQDHPVPGRGHPADRLAWRHRGAGALGARWRRAAAAAAAGPRAQASADRPDPGARHPAADHAGRTAGGWL</sequence>
<reference evidence="2" key="1">
    <citation type="submission" date="2020-02" db="EMBL/GenBank/DDBJ databases">
        <authorList>
            <person name="Meier V. D."/>
        </authorList>
    </citation>
    <scope>NUCLEOTIDE SEQUENCE</scope>
    <source>
        <strain evidence="2">AVDCRST_MAG31</strain>
    </source>
</reference>
<feature type="compositionally biased region" description="Basic and acidic residues" evidence="1">
    <location>
        <begin position="319"/>
        <end position="334"/>
    </location>
</feature>
<feature type="compositionally biased region" description="Low complexity" evidence="1">
    <location>
        <begin position="304"/>
        <end position="318"/>
    </location>
</feature>
<proteinExistence type="predicted"/>
<protein>
    <submittedName>
        <fullName evidence="2">Protein QmcA (Possibly involved in integral membrane quality control)</fullName>
    </submittedName>
</protein>
<feature type="compositionally biased region" description="Gly residues" evidence="1">
    <location>
        <begin position="141"/>
        <end position="151"/>
    </location>
</feature>
<accession>A0A6J4T942</accession>
<dbReference type="AlphaFoldDB" id="A0A6J4T942"/>
<feature type="region of interest" description="Disordered" evidence="1">
    <location>
        <begin position="57"/>
        <end position="288"/>
    </location>
</feature>
<feature type="compositionally biased region" description="Basic and acidic residues" evidence="1">
    <location>
        <begin position="190"/>
        <end position="206"/>
    </location>
</feature>
<gene>
    <name evidence="2" type="ORF">AVDCRST_MAG31-1365</name>
</gene>
<feature type="compositionally biased region" description="Basic residues" evidence="1">
    <location>
        <begin position="103"/>
        <end position="119"/>
    </location>
</feature>
<feature type="non-terminal residue" evidence="2">
    <location>
        <position position="341"/>
    </location>
</feature>
<feature type="compositionally biased region" description="Basic and acidic residues" evidence="1">
    <location>
        <begin position="120"/>
        <end position="137"/>
    </location>
</feature>
<evidence type="ECO:0000256" key="1">
    <source>
        <dbReference type="SAM" id="MobiDB-lite"/>
    </source>
</evidence>
<evidence type="ECO:0000313" key="2">
    <source>
        <dbReference type="EMBL" id="CAA9517260.1"/>
    </source>
</evidence>
<feature type="compositionally biased region" description="Basic residues" evidence="1">
    <location>
        <begin position="1"/>
        <end position="11"/>
    </location>
</feature>
<feature type="compositionally biased region" description="Basic and acidic residues" evidence="1">
    <location>
        <begin position="57"/>
        <end position="76"/>
    </location>
</feature>
<feature type="compositionally biased region" description="Basic and acidic residues" evidence="1">
    <location>
        <begin position="172"/>
        <end position="182"/>
    </location>
</feature>
<feature type="region of interest" description="Disordered" evidence="1">
    <location>
        <begin position="1"/>
        <end position="31"/>
    </location>
</feature>
<name>A0A6J4T942_9SPHN</name>
<dbReference type="EMBL" id="CADCWA010000094">
    <property type="protein sequence ID" value="CAA9517260.1"/>
    <property type="molecule type" value="Genomic_DNA"/>
</dbReference>
<feature type="compositionally biased region" description="Basic and acidic residues" evidence="1">
    <location>
        <begin position="272"/>
        <end position="288"/>
    </location>
</feature>
<organism evidence="2">
    <name type="scientific">uncultured Sphingomonas sp</name>
    <dbReference type="NCBI Taxonomy" id="158754"/>
    <lineage>
        <taxon>Bacteria</taxon>
        <taxon>Pseudomonadati</taxon>
        <taxon>Pseudomonadota</taxon>
        <taxon>Alphaproteobacteria</taxon>
        <taxon>Sphingomonadales</taxon>
        <taxon>Sphingomonadaceae</taxon>
        <taxon>Sphingomonas</taxon>
        <taxon>environmental samples</taxon>
    </lineage>
</organism>